<accession>A0A448X8B0</accession>
<organism evidence="2 3">
    <name type="scientific">Protopolystoma xenopodis</name>
    <dbReference type="NCBI Taxonomy" id="117903"/>
    <lineage>
        <taxon>Eukaryota</taxon>
        <taxon>Metazoa</taxon>
        <taxon>Spiralia</taxon>
        <taxon>Lophotrochozoa</taxon>
        <taxon>Platyhelminthes</taxon>
        <taxon>Monogenea</taxon>
        <taxon>Polyopisthocotylea</taxon>
        <taxon>Polystomatidea</taxon>
        <taxon>Polystomatidae</taxon>
        <taxon>Protopolystoma</taxon>
    </lineage>
</organism>
<dbReference type="EMBL" id="CAAALY010114386">
    <property type="protein sequence ID" value="VEL30672.1"/>
    <property type="molecule type" value="Genomic_DNA"/>
</dbReference>
<feature type="region of interest" description="Disordered" evidence="1">
    <location>
        <begin position="25"/>
        <end position="53"/>
    </location>
</feature>
<evidence type="ECO:0000313" key="2">
    <source>
        <dbReference type="EMBL" id="VEL30672.1"/>
    </source>
</evidence>
<feature type="compositionally biased region" description="Polar residues" evidence="1">
    <location>
        <begin position="44"/>
        <end position="53"/>
    </location>
</feature>
<protein>
    <submittedName>
        <fullName evidence="2">Uncharacterized protein</fullName>
    </submittedName>
</protein>
<sequence>MLSPLATGRPADADEAEDNWRILIGRQPGSRRQETTNHCRPLQGTATLSPPRTRTIQSAGLSKGDLMTGLLFAVFCWFHPFFCVQRDLFVPHFVECAEGVAGQFGHNHTRRLHFTEPRYAKCNLAQT</sequence>
<name>A0A448X8B0_9PLAT</name>
<dbReference type="Proteomes" id="UP000784294">
    <property type="component" value="Unassembled WGS sequence"/>
</dbReference>
<evidence type="ECO:0000313" key="3">
    <source>
        <dbReference type="Proteomes" id="UP000784294"/>
    </source>
</evidence>
<comment type="caution">
    <text evidence="2">The sequence shown here is derived from an EMBL/GenBank/DDBJ whole genome shotgun (WGS) entry which is preliminary data.</text>
</comment>
<dbReference type="AlphaFoldDB" id="A0A448X8B0"/>
<proteinExistence type="predicted"/>
<reference evidence="2" key="1">
    <citation type="submission" date="2018-11" db="EMBL/GenBank/DDBJ databases">
        <authorList>
            <consortium name="Pathogen Informatics"/>
        </authorList>
    </citation>
    <scope>NUCLEOTIDE SEQUENCE</scope>
</reference>
<gene>
    <name evidence="2" type="ORF">PXEA_LOCUS24112</name>
</gene>
<keyword evidence="3" id="KW-1185">Reference proteome</keyword>
<evidence type="ECO:0000256" key="1">
    <source>
        <dbReference type="SAM" id="MobiDB-lite"/>
    </source>
</evidence>